<protein>
    <submittedName>
        <fullName evidence="1">DUF2533 domain-containing protein</fullName>
    </submittedName>
</protein>
<evidence type="ECO:0000313" key="1">
    <source>
        <dbReference type="EMBL" id="RBW68712.1"/>
    </source>
</evidence>
<reference evidence="1 2" key="1">
    <citation type="submission" date="2018-07" db="EMBL/GenBank/DDBJ databases">
        <title>Lottiidibacillus patelloidae gen. nov., sp. nov., isolated from the intestinal tract of a marine limpet and the reclassification of B. taeanensis BH030017T, B. algicola KMM 3737T and B. hwajinpoensis SW-72T as genus Lottiidibacillus.</title>
        <authorList>
            <person name="Liu R."/>
            <person name="Huang Z."/>
        </authorList>
    </citation>
    <scope>NUCLEOTIDE SEQUENCE [LARGE SCALE GENOMIC DNA]</scope>
    <source>
        <strain evidence="1 2">BH030017</strain>
    </source>
</reference>
<organism evidence="1 2">
    <name type="scientific">Bacillus taeanensis</name>
    <dbReference type="NCBI Taxonomy" id="273032"/>
    <lineage>
        <taxon>Bacteria</taxon>
        <taxon>Bacillati</taxon>
        <taxon>Bacillota</taxon>
        <taxon>Bacilli</taxon>
        <taxon>Bacillales</taxon>
        <taxon>Bacillaceae</taxon>
        <taxon>Bacillus</taxon>
    </lineage>
</organism>
<dbReference type="OrthoDB" id="2679622at2"/>
<proteinExistence type="predicted"/>
<dbReference type="RefSeq" id="WP_113806939.1">
    <property type="nucleotide sequence ID" value="NZ_QOCW01000017.1"/>
</dbReference>
<keyword evidence="2" id="KW-1185">Reference proteome</keyword>
<dbReference type="InterPro" id="IPR019688">
    <property type="entry name" value="DUF2533"/>
</dbReference>
<dbReference type="EMBL" id="QOCW01000017">
    <property type="protein sequence ID" value="RBW68712.1"/>
    <property type="molecule type" value="Genomic_DNA"/>
</dbReference>
<gene>
    <name evidence="1" type="ORF">DS031_15270</name>
</gene>
<evidence type="ECO:0000313" key="2">
    <source>
        <dbReference type="Proteomes" id="UP000253314"/>
    </source>
</evidence>
<dbReference type="Pfam" id="PF10752">
    <property type="entry name" value="DUF2533"/>
    <property type="match status" value="1"/>
</dbReference>
<name>A0A366XRE9_9BACI</name>
<accession>A0A366XRE9</accession>
<sequence length="84" mass="9621">MEVHRSISKHSESQHKRISLFRSLDAQRELAIEDAVRKCQNGEEFSIEAINAVTAEINELANQGIVPTRKLVTKDMIQQYVEKL</sequence>
<dbReference type="Proteomes" id="UP000253314">
    <property type="component" value="Unassembled WGS sequence"/>
</dbReference>
<dbReference type="AlphaFoldDB" id="A0A366XRE9"/>
<comment type="caution">
    <text evidence="1">The sequence shown here is derived from an EMBL/GenBank/DDBJ whole genome shotgun (WGS) entry which is preliminary data.</text>
</comment>